<name>A0A1J5HIN4_9BACT</name>
<reference evidence="3 4" key="1">
    <citation type="journal article" date="2016" name="Environ. Microbiol.">
        <title>Genomic resolution of a cold subsurface aquifer community provides metabolic insights for novel microbes adapted to high CO concentrations.</title>
        <authorList>
            <person name="Probst A.J."/>
            <person name="Castelle C.J."/>
            <person name="Singh A."/>
            <person name="Brown C.T."/>
            <person name="Anantharaman K."/>
            <person name="Sharon I."/>
            <person name="Hug L.A."/>
            <person name="Burstein D."/>
            <person name="Emerson J.B."/>
            <person name="Thomas B.C."/>
            <person name="Banfield J.F."/>
        </authorList>
    </citation>
    <scope>NUCLEOTIDE SEQUENCE [LARGE SCALE GENOMIC DNA]</scope>
    <source>
        <strain evidence="3">CG2_30_33_16</strain>
    </source>
</reference>
<evidence type="ECO:0000313" key="3">
    <source>
        <dbReference type="EMBL" id="OIP85017.1"/>
    </source>
</evidence>
<comment type="caution">
    <text evidence="3">The sequence shown here is derived from an EMBL/GenBank/DDBJ whole genome shotgun (WGS) entry which is preliminary data.</text>
</comment>
<evidence type="ECO:0000256" key="2">
    <source>
        <dbReference type="SAM" id="Phobius"/>
    </source>
</evidence>
<evidence type="ECO:0000256" key="1">
    <source>
        <dbReference type="SAM" id="MobiDB-lite"/>
    </source>
</evidence>
<keyword evidence="2" id="KW-0812">Transmembrane</keyword>
<keyword evidence="2" id="KW-1133">Transmembrane helix</keyword>
<dbReference type="Proteomes" id="UP000183758">
    <property type="component" value="Unassembled WGS sequence"/>
</dbReference>
<gene>
    <name evidence="3" type="ORF">AUK04_01715</name>
</gene>
<dbReference type="EMBL" id="MNZM01000040">
    <property type="protein sequence ID" value="OIP85017.1"/>
    <property type="molecule type" value="Genomic_DNA"/>
</dbReference>
<evidence type="ECO:0000313" key="4">
    <source>
        <dbReference type="Proteomes" id="UP000183758"/>
    </source>
</evidence>
<dbReference type="AlphaFoldDB" id="A0A1J5HIN4"/>
<feature type="transmembrane region" description="Helical" evidence="2">
    <location>
        <begin position="74"/>
        <end position="96"/>
    </location>
</feature>
<accession>A0A1J5HIN4</accession>
<feature type="transmembrane region" description="Helical" evidence="2">
    <location>
        <begin position="31"/>
        <end position="54"/>
    </location>
</feature>
<feature type="region of interest" description="Disordered" evidence="1">
    <location>
        <begin position="222"/>
        <end position="244"/>
    </location>
</feature>
<proteinExistence type="predicted"/>
<feature type="transmembrane region" description="Helical" evidence="2">
    <location>
        <begin position="108"/>
        <end position="127"/>
    </location>
</feature>
<organism evidence="3 4">
    <name type="scientific">Candidatus Roizmanbacteria bacterium CG2_30_33_16</name>
    <dbReference type="NCBI Taxonomy" id="1805340"/>
    <lineage>
        <taxon>Bacteria</taxon>
        <taxon>Candidatus Roizmaniibacteriota</taxon>
    </lineage>
</organism>
<sequence>MKKTIVDKITNKIKKGEITMKSQLSIWTEKLGLDGGIVIIFSLLIFLAGFILFWMNSNNDLLFGGYGKYGLFSFIQSFPYILGVVFTLLFLFLIIIFRKFDFSYKKPFLIILLFILVGIILLGWISIKQPLGQRIYQQEGRRFRMGMMNNSNAVSGSVIQVNTNSFTIKDENNENKTVSFNSKTHFPFGQPKEGNQIRSVGFWDGDVFIAIGVRVFDESNPSTLGPGMMEGRGKGQDRGMMWNR</sequence>
<keyword evidence="2" id="KW-0472">Membrane</keyword>
<protein>
    <submittedName>
        <fullName evidence="3">Uncharacterized protein</fullName>
    </submittedName>
</protein>